<reference evidence="2 3" key="1">
    <citation type="submission" date="2019-03" db="EMBL/GenBank/DDBJ databases">
        <title>Genomic Encyclopedia of Type Strains, Phase IV (KMG-IV): sequencing the most valuable type-strain genomes for metagenomic binning, comparative biology and taxonomic classification.</title>
        <authorList>
            <person name="Goeker M."/>
        </authorList>
    </citation>
    <scope>NUCLEOTIDE SEQUENCE [LARGE SCALE GENOMIC DNA]</scope>
    <source>
        <strain evidence="2 3">DSM 654</strain>
    </source>
</reference>
<sequence length="174" mass="19043">MQQIAIRPLEYLGDEFSGSDLVSKRGLARYDARQASLQMLPRGISPSNRTSHARTESADLSEFRRGTSADPWPETCHRFDKAVVGRDGIDAFDASLMEVRSYPLGGTRTVISPCAEHPELAVREEPECPVPFGGHGGSIFEHRNTELAEPDDQIAAAKRAAEPAAGFPEEVGHW</sequence>
<evidence type="ECO:0000313" key="3">
    <source>
        <dbReference type="Proteomes" id="UP000295110"/>
    </source>
</evidence>
<feature type="region of interest" description="Disordered" evidence="1">
    <location>
        <begin position="42"/>
        <end position="69"/>
    </location>
</feature>
<dbReference type="EMBL" id="SMBU01000026">
    <property type="protein sequence ID" value="TCU91350.1"/>
    <property type="molecule type" value="Genomic_DNA"/>
</dbReference>
<dbReference type="OrthoDB" id="457376at2"/>
<gene>
    <name evidence="2" type="ORF">EV671_102668</name>
</gene>
<protein>
    <submittedName>
        <fullName evidence="2">Uncharacterized protein</fullName>
    </submittedName>
</protein>
<proteinExistence type="predicted"/>
<accession>A0A4R3ULJ6</accession>
<name>A0A4R3ULJ6_ROSSA</name>
<dbReference type="RefSeq" id="WP_132574557.1">
    <property type="nucleotide sequence ID" value="NZ_CBCSGL010000022.1"/>
</dbReference>
<keyword evidence="3" id="KW-1185">Reference proteome</keyword>
<feature type="compositionally biased region" description="Basic and acidic residues" evidence="1">
    <location>
        <begin position="53"/>
        <end position="67"/>
    </location>
</feature>
<dbReference type="AlphaFoldDB" id="A0A4R3ULJ6"/>
<organism evidence="2 3">
    <name type="scientific">Roseateles saccharophilus</name>
    <name type="common">Pseudomonas saccharophila</name>
    <dbReference type="NCBI Taxonomy" id="304"/>
    <lineage>
        <taxon>Bacteria</taxon>
        <taxon>Pseudomonadati</taxon>
        <taxon>Pseudomonadota</taxon>
        <taxon>Betaproteobacteria</taxon>
        <taxon>Burkholderiales</taxon>
        <taxon>Sphaerotilaceae</taxon>
        <taxon>Roseateles</taxon>
    </lineage>
</organism>
<evidence type="ECO:0000256" key="1">
    <source>
        <dbReference type="SAM" id="MobiDB-lite"/>
    </source>
</evidence>
<evidence type="ECO:0000313" key="2">
    <source>
        <dbReference type="EMBL" id="TCU91350.1"/>
    </source>
</evidence>
<dbReference type="Proteomes" id="UP000295110">
    <property type="component" value="Unassembled WGS sequence"/>
</dbReference>
<comment type="caution">
    <text evidence="2">The sequence shown here is derived from an EMBL/GenBank/DDBJ whole genome shotgun (WGS) entry which is preliminary data.</text>
</comment>